<proteinExistence type="predicted"/>
<gene>
    <name evidence="1" type="ORF">TMSB3V08_LOCUS5245</name>
</gene>
<sequence length="196" mass="22165">MDQEHRVRTTDLQIRSLCLSLYAASRWLVLFGRKLRCGPNYILNMAASTISKGLPEGVYQVKVSQIIDPASFYVIDPPGPSPGRSRVQAMEKTLSRLYQGAKRSVLSTDVCDFRLQNKLVMSISQSWMPDAYEFVTNLLNESEHTYVLPYQITVDRKIYGDIYVQTNGMHNSVASLLCEAGHAQSSHEDFQECTIH</sequence>
<reference evidence="1" key="1">
    <citation type="submission" date="2020-11" db="EMBL/GenBank/DDBJ databases">
        <authorList>
            <person name="Tran Van P."/>
        </authorList>
    </citation>
    <scope>NUCLEOTIDE SEQUENCE</scope>
</reference>
<dbReference type="AlphaFoldDB" id="A0A7R9E8T3"/>
<accession>A0A7R9E8T3</accession>
<organism evidence="1">
    <name type="scientific">Timema monikensis</name>
    <dbReference type="NCBI Taxonomy" id="170555"/>
    <lineage>
        <taxon>Eukaryota</taxon>
        <taxon>Metazoa</taxon>
        <taxon>Ecdysozoa</taxon>
        <taxon>Arthropoda</taxon>
        <taxon>Hexapoda</taxon>
        <taxon>Insecta</taxon>
        <taxon>Pterygota</taxon>
        <taxon>Neoptera</taxon>
        <taxon>Polyneoptera</taxon>
        <taxon>Phasmatodea</taxon>
        <taxon>Timematodea</taxon>
        <taxon>Timematoidea</taxon>
        <taxon>Timematidae</taxon>
        <taxon>Timema</taxon>
    </lineage>
</organism>
<name>A0A7R9E8T3_9NEOP</name>
<dbReference type="EMBL" id="OB793739">
    <property type="protein sequence ID" value="CAD7428436.1"/>
    <property type="molecule type" value="Genomic_DNA"/>
</dbReference>
<protein>
    <submittedName>
        <fullName evidence="1">Uncharacterized protein</fullName>
    </submittedName>
</protein>
<evidence type="ECO:0000313" key="1">
    <source>
        <dbReference type="EMBL" id="CAD7428436.1"/>
    </source>
</evidence>